<reference evidence="1 2" key="1">
    <citation type="submission" date="2016-10" db="EMBL/GenBank/DDBJ databases">
        <authorList>
            <person name="de Groot N.N."/>
        </authorList>
    </citation>
    <scope>NUCLEOTIDE SEQUENCE [LARGE SCALE GENOMIC DNA]</scope>
    <source>
        <strain evidence="1 2">DSM 19547</strain>
    </source>
</reference>
<evidence type="ECO:0000313" key="1">
    <source>
        <dbReference type="EMBL" id="SFP86233.1"/>
    </source>
</evidence>
<sequence>MNTAVRELHVSVTFPPDGPARDFMMMGTDWVPILNPFPEEPKSLEERYFAVLTTLRRRASSERERLGRPLKVILDSNDANFLIWAANFFQHTEDLAFSVDLDATAFDLVA</sequence>
<dbReference type="STRING" id="441119.SAMN04488047_11514"/>
<evidence type="ECO:0000313" key="2">
    <source>
        <dbReference type="Proteomes" id="UP000199356"/>
    </source>
</evidence>
<accession>A0A1I5TT79</accession>
<gene>
    <name evidence="1" type="ORF">SAMN04488047_11514</name>
</gene>
<organism evidence="1 2">
    <name type="scientific">Tranquillimonas alkanivorans</name>
    <dbReference type="NCBI Taxonomy" id="441119"/>
    <lineage>
        <taxon>Bacteria</taxon>
        <taxon>Pseudomonadati</taxon>
        <taxon>Pseudomonadota</taxon>
        <taxon>Alphaproteobacteria</taxon>
        <taxon>Rhodobacterales</taxon>
        <taxon>Roseobacteraceae</taxon>
        <taxon>Tranquillimonas</taxon>
    </lineage>
</organism>
<dbReference type="Proteomes" id="UP000199356">
    <property type="component" value="Unassembled WGS sequence"/>
</dbReference>
<dbReference type="EMBL" id="FOXA01000015">
    <property type="protein sequence ID" value="SFP86233.1"/>
    <property type="molecule type" value="Genomic_DNA"/>
</dbReference>
<dbReference type="RefSeq" id="WP_093424154.1">
    <property type="nucleotide sequence ID" value="NZ_FOXA01000015.1"/>
</dbReference>
<proteinExistence type="predicted"/>
<dbReference type="AlphaFoldDB" id="A0A1I5TT79"/>
<name>A0A1I5TT79_9RHOB</name>
<keyword evidence="2" id="KW-1185">Reference proteome</keyword>
<protein>
    <submittedName>
        <fullName evidence="1">Uncharacterized protein</fullName>
    </submittedName>
</protein>